<dbReference type="Pfam" id="PF17768">
    <property type="entry name" value="RecJ_OB"/>
    <property type="match status" value="1"/>
</dbReference>
<dbReference type="Gene3D" id="3.90.1640.30">
    <property type="match status" value="1"/>
</dbReference>
<comment type="similarity">
    <text evidence="1">Belongs to the RecJ family.</text>
</comment>
<dbReference type="GO" id="GO:0006310">
    <property type="term" value="P:DNA recombination"/>
    <property type="evidence" value="ECO:0007669"/>
    <property type="project" value="InterPro"/>
</dbReference>
<evidence type="ECO:0000256" key="3">
    <source>
        <dbReference type="ARBA" id="ARBA00022722"/>
    </source>
</evidence>
<keyword evidence="4" id="KW-0378">Hydrolase</keyword>
<feature type="non-terminal residue" evidence="9">
    <location>
        <position position="515"/>
    </location>
</feature>
<dbReference type="AlphaFoldDB" id="A0A381T2L5"/>
<keyword evidence="5" id="KW-0269">Exonuclease</keyword>
<dbReference type="Pfam" id="PF02272">
    <property type="entry name" value="DHHA1"/>
    <property type="match status" value="1"/>
</dbReference>
<feature type="domain" description="DDH" evidence="6">
    <location>
        <begin position="80"/>
        <end position="228"/>
    </location>
</feature>
<dbReference type="SUPFAM" id="SSF64182">
    <property type="entry name" value="DHH phosphoesterases"/>
    <property type="match status" value="1"/>
</dbReference>
<dbReference type="InterPro" id="IPR038763">
    <property type="entry name" value="DHH_sf"/>
</dbReference>
<dbReference type="Pfam" id="PF01368">
    <property type="entry name" value="DHH"/>
    <property type="match status" value="1"/>
</dbReference>
<protein>
    <recommendedName>
        <fullName evidence="2">Single-stranded-DNA-specific exonuclease RecJ</fullName>
    </recommendedName>
</protein>
<dbReference type="GO" id="GO:0003676">
    <property type="term" value="F:nucleic acid binding"/>
    <property type="evidence" value="ECO:0007669"/>
    <property type="project" value="InterPro"/>
</dbReference>
<evidence type="ECO:0000259" key="8">
    <source>
        <dbReference type="Pfam" id="PF17768"/>
    </source>
</evidence>
<dbReference type="GO" id="GO:0008409">
    <property type="term" value="F:5'-3' exonuclease activity"/>
    <property type="evidence" value="ECO:0007669"/>
    <property type="project" value="InterPro"/>
</dbReference>
<dbReference type="InterPro" id="IPR051673">
    <property type="entry name" value="SSDNA_exonuclease_RecJ"/>
</dbReference>
<evidence type="ECO:0000259" key="7">
    <source>
        <dbReference type="Pfam" id="PF02272"/>
    </source>
</evidence>
<feature type="domain" description="RecJ OB" evidence="8">
    <location>
        <begin position="452"/>
        <end position="513"/>
    </location>
</feature>
<dbReference type="PANTHER" id="PTHR30255:SF2">
    <property type="entry name" value="SINGLE-STRANDED-DNA-SPECIFIC EXONUCLEASE RECJ"/>
    <property type="match status" value="1"/>
</dbReference>
<dbReference type="InterPro" id="IPR001667">
    <property type="entry name" value="DDH_dom"/>
</dbReference>
<evidence type="ECO:0000256" key="4">
    <source>
        <dbReference type="ARBA" id="ARBA00022801"/>
    </source>
</evidence>
<evidence type="ECO:0000256" key="2">
    <source>
        <dbReference type="ARBA" id="ARBA00019841"/>
    </source>
</evidence>
<sequence length="515" mass="56675">MIPTMQKEWKLREQVPSETILDLGTNDLEAQLLFSRGIRTAKQRRDFLEDSSGPYHDPFLLPHMDQAIKRLVQAINRHERIGIFGDFDVDGITATAILVQGLKTLKAKLAPYIPHRVEEGHGLNAGAIQVLHQSHVKLLITVDCGITSVPEVAQASDLNMDVIITDHHSPPPLLPAAHSLIDPKLAHSNYPFSELTGAGLALKLMDALYKHLKRELTPGLRGLAAIGTIADVAPLIDENRTIVKQGLSELKSNVSLGMQSLYETANLLPESLNTEAISFSLAPRLNASGRLHHAETSFNLLTTSNPNDAKALAMELEKYNSERRSMTDTLLDIALKKIGPIDDAPIILVSGEEFVPGISGLIASRLVDRFYRPAIVMSLDESTIRASGRSIPEFDLVQSLYQCADLFERMGGHPMAAGFVMNQVRLQELYERLTDAADQQFSGSKPISSIWVDCEMTPSDLMGEPINLIDRLEPFGSGNPAPTFLAKGILVKQTRLVGNRGQHLMLKLHDGHSQW</sequence>
<keyword evidence="3" id="KW-0540">Nuclease</keyword>
<evidence type="ECO:0000256" key="1">
    <source>
        <dbReference type="ARBA" id="ARBA00005915"/>
    </source>
</evidence>
<proteinExistence type="inferred from homology"/>
<feature type="domain" description="DHHA1" evidence="7">
    <location>
        <begin position="351"/>
        <end position="441"/>
    </location>
</feature>
<dbReference type="InterPro" id="IPR041122">
    <property type="entry name" value="RecJ_OB"/>
</dbReference>
<dbReference type="EMBL" id="UINC01003932">
    <property type="protein sequence ID" value="SVA10450.1"/>
    <property type="molecule type" value="Genomic_DNA"/>
</dbReference>
<organism evidence="9">
    <name type="scientific">marine metagenome</name>
    <dbReference type="NCBI Taxonomy" id="408172"/>
    <lineage>
        <taxon>unclassified sequences</taxon>
        <taxon>metagenomes</taxon>
        <taxon>ecological metagenomes</taxon>
    </lineage>
</organism>
<dbReference type="Gene3D" id="3.10.310.30">
    <property type="match status" value="1"/>
</dbReference>
<dbReference type="GO" id="GO:0006281">
    <property type="term" value="P:DNA repair"/>
    <property type="evidence" value="ECO:0007669"/>
    <property type="project" value="InterPro"/>
</dbReference>
<accession>A0A381T2L5</accession>
<dbReference type="InterPro" id="IPR004610">
    <property type="entry name" value="RecJ"/>
</dbReference>
<evidence type="ECO:0000256" key="5">
    <source>
        <dbReference type="ARBA" id="ARBA00022839"/>
    </source>
</evidence>
<gene>
    <name evidence="9" type="ORF">METZ01_LOCUS63304</name>
</gene>
<dbReference type="PANTHER" id="PTHR30255">
    <property type="entry name" value="SINGLE-STRANDED-DNA-SPECIFIC EXONUCLEASE RECJ"/>
    <property type="match status" value="1"/>
</dbReference>
<dbReference type="NCBIfam" id="TIGR00644">
    <property type="entry name" value="recJ"/>
    <property type="match status" value="1"/>
</dbReference>
<evidence type="ECO:0000259" key="6">
    <source>
        <dbReference type="Pfam" id="PF01368"/>
    </source>
</evidence>
<evidence type="ECO:0000313" key="9">
    <source>
        <dbReference type="EMBL" id="SVA10450.1"/>
    </source>
</evidence>
<name>A0A381T2L5_9ZZZZ</name>
<reference evidence="9" key="1">
    <citation type="submission" date="2018-05" db="EMBL/GenBank/DDBJ databases">
        <authorList>
            <person name="Lanie J.A."/>
            <person name="Ng W.-L."/>
            <person name="Kazmierczak K.M."/>
            <person name="Andrzejewski T.M."/>
            <person name="Davidsen T.M."/>
            <person name="Wayne K.J."/>
            <person name="Tettelin H."/>
            <person name="Glass J.I."/>
            <person name="Rusch D."/>
            <person name="Podicherti R."/>
            <person name="Tsui H.-C.T."/>
            <person name="Winkler M.E."/>
        </authorList>
    </citation>
    <scope>NUCLEOTIDE SEQUENCE</scope>
</reference>
<dbReference type="InterPro" id="IPR003156">
    <property type="entry name" value="DHHA1_dom"/>
</dbReference>